<feature type="domain" description="PhoD-like phosphatase metallophosphatase" evidence="2">
    <location>
        <begin position="53"/>
        <end position="266"/>
    </location>
</feature>
<accession>A0ABS7CQ85</accession>
<keyword evidence="1" id="KW-0732">Signal</keyword>
<dbReference type="InterPro" id="IPR029052">
    <property type="entry name" value="Metallo-depent_PP-like"/>
</dbReference>
<organism evidence="3 4">
    <name type="scientific">Pontibacter aydingkolensis</name>
    <dbReference type="NCBI Taxonomy" id="1911536"/>
    <lineage>
        <taxon>Bacteria</taxon>
        <taxon>Pseudomonadati</taxon>
        <taxon>Bacteroidota</taxon>
        <taxon>Cytophagia</taxon>
        <taxon>Cytophagales</taxon>
        <taxon>Hymenobacteraceae</taxon>
        <taxon>Pontibacter</taxon>
    </lineage>
</organism>
<feature type="chain" id="PRO_5045954459" evidence="1">
    <location>
        <begin position="26"/>
        <end position="341"/>
    </location>
</feature>
<dbReference type="Proteomes" id="UP000813018">
    <property type="component" value="Unassembled WGS sequence"/>
</dbReference>
<dbReference type="PANTHER" id="PTHR33987">
    <property type="entry name" value="CALCINEURIN-LIKE METALLO-PHOSPHOESTERASE SUPERFAMILY PROTEIN"/>
    <property type="match status" value="1"/>
</dbReference>
<dbReference type="RefSeq" id="WP_219875852.1">
    <property type="nucleotide sequence ID" value="NZ_JAHYXK010000002.1"/>
</dbReference>
<name>A0ABS7CQ85_9BACT</name>
<gene>
    <name evidence="3" type="ORF">K0O23_02685</name>
</gene>
<dbReference type="EMBL" id="JAHYXK010000002">
    <property type="protein sequence ID" value="MBW7465958.1"/>
    <property type="molecule type" value="Genomic_DNA"/>
</dbReference>
<dbReference type="PROSITE" id="PS51257">
    <property type="entry name" value="PROKAR_LIPOPROTEIN"/>
    <property type="match status" value="1"/>
</dbReference>
<feature type="signal peptide" evidence="1">
    <location>
        <begin position="1"/>
        <end position="25"/>
    </location>
</feature>
<reference evidence="3 4" key="1">
    <citation type="journal article" date="2016" name="Int. J. Syst. Evol. Microbiol.">
        <title>Pontibacter aydingkolensis sp. nov., isolated from soil of a salt lake.</title>
        <authorList>
            <person name="Osman G."/>
            <person name="Zhang T."/>
            <person name="Lou K."/>
            <person name="Gao Y."/>
            <person name="Chang W."/>
            <person name="Lin Q."/>
            <person name="Yang H.M."/>
            <person name="Huo X.D."/>
            <person name="Wang N."/>
        </authorList>
    </citation>
    <scope>NUCLEOTIDE SEQUENCE [LARGE SCALE GENOMIC DNA]</scope>
    <source>
        <strain evidence="3 4">KACC 19255</strain>
    </source>
</reference>
<evidence type="ECO:0000313" key="4">
    <source>
        <dbReference type="Proteomes" id="UP000813018"/>
    </source>
</evidence>
<sequence>MLNKYTAVRLLVFALLILTGCQKPAATTQPETPLTTLAFGSCNREDLPQPLWEPILKNEPQVWVWLGDNIYGDSYDMNVLQQKYEMVKAEPGYRQLMATSEIIGVWDDHDYGLNDGGKEYEMKEQSSQLFWDFIGEPANSPRRQQEGVYSSHTYGPSNSQVKVILLDSRYHRDSLARINRVYQVNRTGDILGEEQWRWLEQELRNSKAKVNIIGNGIQVLPEEQVFEKWANFPAARKRLLDLIAASGANGVILLSGDRHIAEISKTNLAGMRYPLYEVTSSGLTHVYSGAAREPNKYRVGELIKQLNFGILNFNWSHNQVKVEMLIKGENDTTLLKETVVY</sequence>
<comment type="caution">
    <text evidence="3">The sequence shown here is derived from an EMBL/GenBank/DDBJ whole genome shotgun (WGS) entry which is preliminary data.</text>
</comment>
<dbReference type="SUPFAM" id="SSF56300">
    <property type="entry name" value="Metallo-dependent phosphatases"/>
    <property type="match status" value="1"/>
</dbReference>
<dbReference type="CDD" id="cd07389">
    <property type="entry name" value="MPP_PhoD"/>
    <property type="match status" value="1"/>
</dbReference>
<proteinExistence type="predicted"/>
<evidence type="ECO:0000256" key="1">
    <source>
        <dbReference type="SAM" id="SignalP"/>
    </source>
</evidence>
<dbReference type="InterPro" id="IPR018946">
    <property type="entry name" value="PhoD-like_MPP"/>
</dbReference>
<dbReference type="PANTHER" id="PTHR33987:SF1">
    <property type="entry name" value="CALCINEURIN-LIKE METALLO-PHOSPHOESTERASE SUPERFAMILY PROTEIN"/>
    <property type="match status" value="1"/>
</dbReference>
<dbReference type="Pfam" id="PF09423">
    <property type="entry name" value="PhoD"/>
    <property type="match status" value="1"/>
</dbReference>
<keyword evidence="4" id="KW-1185">Reference proteome</keyword>
<dbReference type="Gene3D" id="3.60.21.70">
    <property type="entry name" value="PhoD-like phosphatase"/>
    <property type="match status" value="1"/>
</dbReference>
<dbReference type="InterPro" id="IPR038607">
    <property type="entry name" value="PhoD-like_sf"/>
</dbReference>
<protein>
    <submittedName>
        <fullName evidence="3">Alkaline phosphatase family protein</fullName>
    </submittedName>
</protein>
<evidence type="ECO:0000259" key="2">
    <source>
        <dbReference type="Pfam" id="PF09423"/>
    </source>
</evidence>
<evidence type="ECO:0000313" key="3">
    <source>
        <dbReference type="EMBL" id="MBW7465958.1"/>
    </source>
</evidence>